<evidence type="ECO:0000256" key="6">
    <source>
        <dbReference type="ARBA" id="ARBA00022741"/>
    </source>
</evidence>
<evidence type="ECO:0000256" key="4">
    <source>
        <dbReference type="ARBA" id="ARBA00022692"/>
    </source>
</evidence>
<organism evidence="15 16">
    <name type="scientific">Schistosoma bovis</name>
    <name type="common">Blood fluke</name>
    <dbReference type="NCBI Taxonomy" id="6184"/>
    <lineage>
        <taxon>Eukaryota</taxon>
        <taxon>Metazoa</taxon>
        <taxon>Spiralia</taxon>
        <taxon>Lophotrochozoa</taxon>
        <taxon>Platyhelminthes</taxon>
        <taxon>Trematoda</taxon>
        <taxon>Digenea</taxon>
        <taxon>Strigeidida</taxon>
        <taxon>Schistosomatoidea</taxon>
        <taxon>Schistosomatidae</taxon>
        <taxon>Schistosoma</taxon>
    </lineage>
</organism>
<dbReference type="Gene3D" id="2.70.150.10">
    <property type="entry name" value="Calcium-transporting ATPase, cytoplasmic transduction domain A"/>
    <property type="match status" value="1"/>
</dbReference>
<protein>
    <submittedName>
        <fullName evidence="15">Cation-transporting P-type ATPase 13A3/4/5</fullName>
    </submittedName>
</protein>
<dbReference type="FunFam" id="1.20.1110.10:FF:000023">
    <property type="entry name" value="Cation-transporting ATPase"/>
    <property type="match status" value="1"/>
</dbReference>
<evidence type="ECO:0000256" key="1">
    <source>
        <dbReference type="ARBA" id="ARBA00004141"/>
    </source>
</evidence>
<evidence type="ECO:0000256" key="5">
    <source>
        <dbReference type="ARBA" id="ARBA00022723"/>
    </source>
</evidence>
<dbReference type="GO" id="GO:0006874">
    <property type="term" value="P:intracellular calcium ion homeostasis"/>
    <property type="evidence" value="ECO:0007669"/>
    <property type="project" value="TreeGrafter"/>
</dbReference>
<evidence type="ECO:0000256" key="3">
    <source>
        <dbReference type="ARBA" id="ARBA00022553"/>
    </source>
</evidence>
<evidence type="ECO:0000256" key="12">
    <source>
        <dbReference type="ARBA" id="ARBA00049360"/>
    </source>
</evidence>
<evidence type="ECO:0000256" key="2">
    <source>
        <dbReference type="ARBA" id="ARBA00006000"/>
    </source>
</evidence>
<dbReference type="PANTHER" id="PTHR45630">
    <property type="entry name" value="CATION-TRANSPORTING ATPASE-RELATED"/>
    <property type="match status" value="1"/>
</dbReference>
<dbReference type="InterPro" id="IPR059000">
    <property type="entry name" value="ATPase_P-type_domA"/>
</dbReference>
<feature type="transmembrane region" description="Helical" evidence="13">
    <location>
        <begin position="243"/>
        <end position="269"/>
    </location>
</feature>
<comment type="similarity">
    <text evidence="2">Belongs to the cation transport ATPase (P-type) (TC 3.A.3) family. Type V subfamily.</text>
</comment>
<dbReference type="GO" id="GO:0140358">
    <property type="term" value="F:P-type transmembrane transporter activity"/>
    <property type="evidence" value="ECO:0007669"/>
    <property type="project" value="InterPro"/>
</dbReference>
<keyword evidence="16" id="KW-1185">Reference proteome</keyword>
<keyword evidence="11 13" id="KW-0472">Membrane</keyword>
<dbReference type="Pfam" id="PF00122">
    <property type="entry name" value="E1-E2_ATPase"/>
    <property type="match status" value="1"/>
</dbReference>
<keyword evidence="9" id="KW-1278">Translocase</keyword>
<evidence type="ECO:0000259" key="14">
    <source>
        <dbReference type="Pfam" id="PF00122"/>
    </source>
</evidence>
<dbReference type="GO" id="GO:0019829">
    <property type="term" value="F:ATPase-coupled monoatomic cation transmembrane transporter activity"/>
    <property type="evidence" value="ECO:0007669"/>
    <property type="project" value="TreeGrafter"/>
</dbReference>
<keyword evidence="3" id="KW-0597">Phosphoprotein</keyword>
<keyword evidence="5" id="KW-0479">Metal-binding</keyword>
<dbReference type="Proteomes" id="UP000290809">
    <property type="component" value="Unassembled WGS sequence"/>
</dbReference>
<proteinExistence type="inferred from homology"/>
<evidence type="ECO:0000256" key="7">
    <source>
        <dbReference type="ARBA" id="ARBA00022840"/>
    </source>
</evidence>
<keyword evidence="8" id="KW-0460">Magnesium</keyword>
<evidence type="ECO:0000313" key="15">
    <source>
        <dbReference type="EMBL" id="RTG87354.1"/>
    </source>
</evidence>
<dbReference type="GO" id="GO:0005524">
    <property type="term" value="F:ATP binding"/>
    <property type="evidence" value="ECO:0007669"/>
    <property type="project" value="UniProtKB-KW"/>
</dbReference>
<dbReference type="GO" id="GO:0046872">
    <property type="term" value="F:metal ion binding"/>
    <property type="evidence" value="ECO:0007669"/>
    <property type="project" value="UniProtKB-KW"/>
</dbReference>
<feature type="transmembrane region" description="Helical" evidence="13">
    <location>
        <begin position="201"/>
        <end position="223"/>
    </location>
</feature>
<dbReference type="SUPFAM" id="SSF81665">
    <property type="entry name" value="Calcium ATPase, transmembrane domain M"/>
    <property type="match status" value="1"/>
</dbReference>
<evidence type="ECO:0000256" key="9">
    <source>
        <dbReference type="ARBA" id="ARBA00022967"/>
    </source>
</evidence>
<feature type="domain" description="P-type ATPase A" evidence="14">
    <location>
        <begin position="64"/>
        <end position="187"/>
    </location>
</feature>
<evidence type="ECO:0000256" key="8">
    <source>
        <dbReference type="ARBA" id="ARBA00022842"/>
    </source>
</evidence>
<keyword evidence="6" id="KW-0547">Nucleotide-binding</keyword>
<dbReference type="STRING" id="6184.A0A430QI49"/>
<reference evidence="15 16" key="1">
    <citation type="journal article" date="2019" name="PLoS Pathog.">
        <title>Genome sequence of the bovine parasite Schistosoma bovis Tanzania.</title>
        <authorList>
            <person name="Oey H."/>
            <person name="Zakrzewski M."/>
            <person name="Gobert G."/>
            <person name="Gravermann K."/>
            <person name="Stoye J."/>
            <person name="Jones M."/>
            <person name="Mcmanus D."/>
            <person name="Krause L."/>
        </authorList>
    </citation>
    <scope>NUCLEOTIDE SEQUENCE [LARGE SCALE GENOMIC DNA]</scope>
    <source>
        <strain evidence="15 16">TAN1997</strain>
    </source>
</reference>
<evidence type="ECO:0000256" key="11">
    <source>
        <dbReference type="ARBA" id="ARBA00023136"/>
    </source>
</evidence>
<dbReference type="AlphaFoldDB" id="A0A430QI49"/>
<keyword evidence="4 13" id="KW-0812">Transmembrane</keyword>
<evidence type="ECO:0000256" key="13">
    <source>
        <dbReference type="SAM" id="Phobius"/>
    </source>
</evidence>
<accession>A0A430QI49</accession>
<keyword evidence="10 13" id="KW-1133">Transmembrane helix</keyword>
<dbReference type="PANTHER" id="PTHR45630:SF8">
    <property type="entry name" value="CATION-TRANSPORTING ATPASE"/>
    <property type="match status" value="1"/>
</dbReference>
<dbReference type="EMBL" id="QMKO01001688">
    <property type="protein sequence ID" value="RTG87354.1"/>
    <property type="molecule type" value="Genomic_DNA"/>
</dbReference>
<sequence length="384" mass="42589">MVLNWDERPYDEVLNAPTLTTDLIETRRNLYGINKIDVSLTPIMRLVLNGNERALKKTVCISSKVTVCRRRDGEDDFMLVDSTELVPGDLIAIPSSGCLMQCDAVLLMGNCIVNESSLTGESLPITKIPLPNGQYENTTFDFRSCPRHILFSGTSVIQTRGDINKRVLAVVIRTGFMTTKGELVRSIMFPKPMKFKFTQDAYQFLGALCGVALVGLCVSVYLMVSPSSLLLLYWNKKELYYIILRPLDIVTIVIPPVLPVAMSVGIVFAQRRLRNHGIYCINQSVMNVCGVINLTCFDKVCGCILHCTGTLTEDGLDLWGVVPNRDGVLGKPEFEPSKLDYGPLVECMATCHSLTRIDGVLSGDPLDVKMFQSTKWVGFIFPNG</sequence>
<name>A0A430QI49_SCHBO</name>
<comment type="subcellular location">
    <subcellularLocation>
        <location evidence="1">Membrane</location>
        <topology evidence="1">Multi-pass membrane protein</topology>
    </subcellularLocation>
</comment>
<evidence type="ECO:0000313" key="16">
    <source>
        <dbReference type="Proteomes" id="UP000290809"/>
    </source>
</evidence>
<keyword evidence="7" id="KW-0067">ATP-binding</keyword>
<dbReference type="GO" id="GO:0015203">
    <property type="term" value="F:polyamine transmembrane transporter activity"/>
    <property type="evidence" value="ECO:0007669"/>
    <property type="project" value="TreeGrafter"/>
</dbReference>
<dbReference type="InterPro" id="IPR006544">
    <property type="entry name" value="P-type_TPase_V"/>
</dbReference>
<evidence type="ECO:0000256" key="10">
    <source>
        <dbReference type="ARBA" id="ARBA00022989"/>
    </source>
</evidence>
<dbReference type="GO" id="GO:0016020">
    <property type="term" value="C:membrane"/>
    <property type="evidence" value="ECO:0007669"/>
    <property type="project" value="UniProtKB-SubCell"/>
</dbReference>
<dbReference type="InterPro" id="IPR023298">
    <property type="entry name" value="ATPase_P-typ_TM_dom_sf"/>
</dbReference>
<comment type="caution">
    <text evidence="15">The sequence shown here is derived from an EMBL/GenBank/DDBJ whole genome shotgun (WGS) entry which is preliminary data.</text>
</comment>
<gene>
    <name evidence="15" type="ORF">DC041_0012033</name>
</gene>
<comment type="catalytic activity">
    <reaction evidence="12">
        <text>ATP + H2O = ADP + phosphate + H(+)</text>
        <dbReference type="Rhea" id="RHEA:13065"/>
        <dbReference type="ChEBI" id="CHEBI:15377"/>
        <dbReference type="ChEBI" id="CHEBI:15378"/>
        <dbReference type="ChEBI" id="CHEBI:30616"/>
        <dbReference type="ChEBI" id="CHEBI:43474"/>
        <dbReference type="ChEBI" id="CHEBI:456216"/>
    </reaction>
</comment>
<dbReference type="SUPFAM" id="SSF81653">
    <property type="entry name" value="Calcium ATPase, transduction domain A"/>
    <property type="match status" value="1"/>
</dbReference>
<dbReference type="InterPro" id="IPR008250">
    <property type="entry name" value="ATPase_P-typ_transduc_dom_A_sf"/>
</dbReference>